<keyword evidence="3" id="KW-1185">Reference proteome</keyword>
<organism evidence="2 3">
    <name type="scientific">Bombilactobacillus apium</name>
    <dbReference type="NCBI Taxonomy" id="2675299"/>
    <lineage>
        <taxon>Bacteria</taxon>
        <taxon>Bacillati</taxon>
        <taxon>Bacillota</taxon>
        <taxon>Bacilli</taxon>
        <taxon>Lactobacillales</taxon>
        <taxon>Lactobacillaceae</taxon>
        <taxon>Bombilactobacillus</taxon>
    </lineage>
</organism>
<evidence type="ECO:0000313" key="2">
    <source>
        <dbReference type="EMBL" id="NVY96555.1"/>
    </source>
</evidence>
<accession>A0A850R7P9</accession>
<dbReference type="RefSeq" id="WP_176942721.1">
    <property type="nucleotide sequence ID" value="NZ_JABZEC010000004.1"/>
</dbReference>
<proteinExistence type="predicted"/>
<evidence type="ECO:0000256" key="1">
    <source>
        <dbReference type="SAM" id="Phobius"/>
    </source>
</evidence>
<sequence length="85" mass="9964">MKKVFKPAFKGALAISLLLMIAPILTKWSNFQQSFQTSCQRLGIVKLLGMYLGVYLTLVVFFTLILAVYLNFRQHQDRRKKRQRK</sequence>
<reference evidence="2 3" key="1">
    <citation type="submission" date="2020-06" db="EMBL/GenBank/DDBJ databases">
        <authorList>
            <person name="Kang J."/>
        </authorList>
    </citation>
    <scope>NUCLEOTIDE SEQUENCE [LARGE SCALE GENOMIC DNA]</scope>
    <source>
        <strain evidence="2 3">DCY120</strain>
    </source>
</reference>
<gene>
    <name evidence="2" type="ORF">HU830_05170</name>
</gene>
<feature type="transmembrane region" description="Helical" evidence="1">
    <location>
        <begin position="50"/>
        <end position="72"/>
    </location>
</feature>
<keyword evidence="1" id="KW-1133">Transmembrane helix</keyword>
<keyword evidence="1" id="KW-0472">Membrane</keyword>
<protein>
    <submittedName>
        <fullName evidence="2">Uncharacterized protein</fullName>
    </submittedName>
</protein>
<comment type="caution">
    <text evidence="2">The sequence shown here is derived from an EMBL/GenBank/DDBJ whole genome shotgun (WGS) entry which is preliminary data.</text>
</comment>
<keyword evidence="1" id="KW-0812">Transmembrane</keyword>
<dbReference type="Proteomes" id="UP000563523">
    <property type="component" value="Unassembled WGS sequence"/>
</dbReference>
<name>A0A850R7P9_9LACO</name>
<dbReference type="AlphaFoldDB" id="A0A850R7P9"/>
<dbReference type="EMBL" id="JABZEC010000004">
    <property type="protein sequence ID" value="NVY96555.1"/>
    <property type="molecule type" value="Genomic_DNA"/>
</dbReference>
<evidence type="ECO:0000313" key="3">
    <source>
        <dbReference type="Proteomes" id="UP000563523"/>
    </source>
</evidence>